<proteinExistence type="predicted"/>
<dbReference type="SUPFAM" id="SSF52047">
    <property type="entry name" value="RNI-like"/>
    <property type="match status" value="1"/>
</dbReference>
<feature type="domain" description="F-box" evidence="1">
    <location>
        <begin position="5"/>
        <end position="50"/>
    </location>
</feature>
<gene>
    <name evidence="2" type="ORF">NP233_g2772</name>
</gene>
<evidence type="ECO:0000313" key="2">
    <source>
        <dbReference type="EMBL" id="KAJ3572903.1"/>
    </source>
</evidence>
<dbReference type="InterPro" id="IPR032675">
    <property type="entry name" value="LRR_dom_sf"/>
</dbReference>
<dbReference type="PROSITE" id="PS50181">
    <property type="entry name" value="FBOX"/>
    <property type="match status" value="1"/>
</dbReference>
<dbReference type="Gene3D" id="3.80.10.10">
    <property type="entry name" value="Ribonuclease Inhibitor"/>
    <property type="match status" value="1"/>
</dbReference>
<dbReference type="InterPro" id="IPR001810">
    <property type="entry name" value="F-box_dom"/>
</dbReference>
<dbReference type="Proteomes" id="UP001213000">
    <property type="component" value="Unassembled WGS sequence"/>
</dbReference>
<evidence type="ECO:0000313" key="3">
    <source>
        <dbReference type="Proteomes" id="UP001213000"/>
    </source>
</evidence>
<name>A0AAD5W0S2_9AGAR</name>
<protein>
    <recommendedName>
        <fullName evidence="1">F-box domain-containing protein</fullName>
    </recommendedName>
</protein>
<dbReference type="AlphaFoldDB" id="A0AAD5W0S2"/>
<keyword evidence="3" id="KW-1185">Reference proteome</keyword>
<evidence type="ECO:0000259" key="1">
    <source>
        <dbReference type="PROSITE" id="PS50181"/>
    </source>
</evidence>
<accession>A0AAD5W0S2</accession>
<reference evidence="2" key="1">
    <citation type="submission" date="2022-07" db="EMBL/GenBank/DDBJ databases">
        <title>Genome Sequence of Leucocoprinus birnbaumii.</title>
        <authorList>
            <person name="Buettner E."/>
        </authorList>
    </citation>
    <scope>NUCLEOTIDE SEQUENCE</scope>
    <source>
        <strain evidence="2">VT141</strain>
    </source>
</reference>
<organism evidence="2 3">
    <name type="scientific">Leucocoprinus birnbaumii</name>
    <dbReference type="NCBI Taxonomy" id="56174"/>
    <lineage>
        <taxon>Eukaryota</taxon>
        <taxon>Fungi</taxon>
        <taxon>Dikarya</taxon>
        <taxon>Basidiomycota</taxon>
        <taxon>Agaricomycotina</taxon>
        <taxon>Agaricomycetes</taxon>
        <taxon>Agaricomycetidae</taxon>
        <taxon>Agaricales</taxon>
        <taxon>Agaricineae</taxon>
        <taxon>Agaricaceae</taxon>
        <taxon>Leucocoprinus</taxon>
    </lineage>
</organism>
<sequence length="400" mass="44691">MSSTTLSFISLPTELWFHSFTFLGTNDFRHLCLVSKTLLPEGRRLLYRDVALRGGTGIMRWTETILSSEILRPLIVSLTLPTRAQLTGYYSRSLTKCLSLLPHLVELNIRHNMTLFSTSAYIIPEILDACSTRLAILRHDLSDVGLNHSLFDPSGFFETHKDLESLYLACTHIGDFLPPHLEEVPVGTLPQLSTLHVENINILRAFRMKPIRRLRVGDIGTDVEGLRFVLDSFRDTLTSLCIGVHNLSDSGRDEDQSLVALMELLVAHVPKLSRLYIFNGVTELDSLMQSQPSRFYSSLQTLSSLKSLVFGVNTRRHQVGLLNPLCNAFKVFVSRLFMSSRSLEQASVGFLPPVGLKRGSEKLFGGESVSFVRAGDKDGDDGLFSREIECTLAADSWTLA</sequence>
<comment type="caution">
    <text evidence="2">The sequence shown here is derived from an EMBL/GenBank/DDBJ whole genome shotgun (WGS) entry which is preliminary data.</text>
</comment>
<dbReference type="EMBL" id="JANIEX010000123">
    <property type="protein sequence ID" value="KAJ3572903.1"/>
    <property type="molecule type" value="Genomic_DNA"/>
</dbReference>